<dbReference type="InterPro" id="IPR020556">
    <property type="entry name" value="Amidase_CS"/>
</dbReference>
<evidence type="ECO:0000256" key="1">
    <source>
        <dbReference type="ARBA" id="ARBA00009199"/>
    </source>
</evidence>
<keyword evidence="4" id="KW-1185">Reference proteome</keyword>
<dbReference type="EMBL" id="CP073767">
    <property type="protein sequence ID" value="UWZ59803.1"/>
    <property type="molecule type" value="Genomic_DNA"/>
</dbReference>
<dbReference type="PANTHER" id="PTHR11895">
    <property type="entry name" value="TRANSAMIDASE"/>
    <property type="match status" value="1"/>
</dbReference>
<evidence type="ECO:0000259" key="2">
    <source>
        <dbReference type="Pfam" id="PF01425"/>
    </source>
</evidence>
<reference evidence="3" key="1">
    <citation type="submission" date="2021-04" db="EMBL/GenBank/DDBJ databases">
        <title>Dactylosporangium aurantiacum NRRL B-8018 full assembly.</title>
        <authorList>
            <person name="Hartkoorn R.C."/>
            <person name="Beaudoing E."/>
            <person name="Hot D."/>
        </authorList>
    </citation>
    <scope>NUCLEOTIDE SEQUENCE</scope>
    <source>
        <strain evidence="3">NRRL B-8018</strain>
    </source>
</reference>
<dbReference type="PROSITE" id="PS00571">
    <property type="entry name" value="AMIDASES"/>
    <property type="match status" value="1"/>
</dbReference>
<dbReference type="Proteomes" id="UP001058003">
    <property type="component" value="Chromosome"/>
</dbReference>
<dbReference type="Pfam" id="PF01425">
    <property type="entry name" value="Amidase"/>
    <property type="match status" value="1"/>
</dbReference>
<proteinExistence type="inferred from homology"/>
<dbReference type="SUPFAM" id="SSF75304">
    <property type="entry name" value="Amidase signature (AS) enzymes"/>
    <property type="match status" value="1"/>
</dbReference>
<dbReference type="KEGG" id="daur:Daura_28595"/>
<comment type="similarity">
    <text evidence="1">Belongs to the amidase family.</text>
</comment>
<evidence type="ECO:0000313" key="3">
    <source>
        <dbReference type="EMBL" id="UWZ59803.1"/>
    </source>
</evidence>
<sequence length="425" mass="43890">MLERIRAVDGELGAYVTVGGEPALRAAAEADRRIRRLGRDAWRHQPLLGVTVAVKDLIQTAQLPTGRGSLLRNGRPQADPPLVARLRSAGAIIIGKTTTSEYGWSASTASRVAQATRNPWSARHSAGGSSGGSAAAVAAGLCDAAIGTDGAGSIRIPASFCGIVGYKPSYGLVPYVPSCADRLAHAGPMTARVADAAELARVMTGAATGDPDSALRHPGRRVAGRSLRIAWIEFPGTSDEVRQAAEPAMLALSGLGHRVEQVDPPFADPYLALVTVLAAAEAAGTAPQDEADADPGRLAVARHGRTLGAAALVHAEETRLRLRVRLTELMQRYDALAMCTVPTAPFAVDAIGPAWAADPADLLWLAWAPGCYPFNLTGQPAISLPAGRTAAGLPVGVQLVGPVGGDVRLLTLAGRLEAALTPAAE</sequence>
<evidence type="ECO:0000313" key="4">
    <source>
        <dbReference type="Proteomes" id="UP001058003"/>
    </source>
</evidence>
<dbReference type="InterPro" id="IPR036928">
    <property type="entry name" value="AS_sf"/>
</dbReference>
<dbReference type="InterPro" id="IPR000120">
    <property type="entry name" value="Amidase"/>
</dbReference>
<dbReference type="RefSeq" id="WP_033358292.1">
    <property type="nucleotide sequence ID" value="NZ_CP073767.1"/>
</dbReference>
<organism evidence="3 4">
    <name type="scientific">Dactylosporangium aurantiacum</name>
    <dbReference type="NCBI Taxonomy" id="35754"/>
    <lineage>
        <taxon>Bacteria</taxon>
        <taxon>Bacillati</taxon>
        <taxon>Actinomycetota</taxon>
        <taxon>Actinomycetes</taxon>
        <taxon>Micromonosporales</taxon>
        <taxon>Micromonosporaceae</taxon>
        <taxon>Dactylosporangium</taxon>
    </lineage>
</organism>
<dbReference type="PANTHER" id="PTHR11895:SF7">
    <property type="entry name" value="GLUTAMYL-TRNA(GLN) AMIDOTRANSFERASE SUBUNIT A, MITOCHONDRIAL"/>
    <property type="match status" value="1"/>
</dbReference>
<protein>
    <submittedName>
        <fullName evidence="3">Amidase</fullName>
    </submittedName>
</protein>
<accession>A0A9Q9IVP8</accession>
<name>A0A9Q9IVP8_9ACTN</name>
<dbReference type="Gene3D" id="3.90.1300.10">
    <property type="entry name" value="Amidase signature (AS) domain"/>
    <property type="match status" value="1"/>
</dbReference>
<feature type="domain" description="Amidase" evidence="2">
    <location>
        <begin position="1"/>
        <end position="410"/>
    </location>
</feature>
<gene>
    <name evidence="3" type="ORF">Daura_28595</name>
</gene>
<dbReference type="GO" id="GO:0003824">
    <property type="term" value="F:catalytic activity"/>
    <property type="evidence" value="ECO:0007669"/>
    <property type="project" value="InterPro"/>
</dbReference>
<dbReference type="OrthoDB" id="182039at2"/>
<dbReference type="AlphaFoldDB" id="A0A9Q9IVP8"/>
<dbReference type="InterPro" id="IPR023631">
    <property type="entry name" value="Amidase_dom"/>
</dbReference>